<dbReference type="AlphaFoldDB" id="A0A8J6C5H3"/>
<dbReference type="GO" id="GO:0016020">
    <property type="term" value="C:membrane"/>
    <property type="evidence" value="ECO:0007669"/>
    <property type="project" value="InterPro"/>
</dbReference>
<feature type="domain" description="SRCR" evidence="4">
    <location>
        <begin position="304"/>
        <end position="412"/>
    </location>
</feature>
<gene>
    <name evidence="5" type="ORF">KFE25_003648</name>
</gene>
<reference evidence="5" key="1">
    <citation type="submission" date="2021-05" db="EMBL/GenBank/DDBJ databases">
        <title>The genome of the haptophyte Pavlova lutheri (Diacronema luteri, Pavlovales) - a model for lipid biosynthesis in eukaryotic algae.</title>
        <authorList>
            <person name="Hulatt C.J."/>
            <person name="Posewitz M.C."/>
        </authorList>
    </citation>
    <scope>NUCLEOTIDE SEQUENCE</scope>
    <source>
        <strain evidence="5">NIVA-4/92</strain>
    </source>
</reference>
<evidence type="ECO:0000256" key="2">
    <source>
        <dbReference type="SAM" id="MobiDB-lite"/>
    </source>
</evidence>
<dbReference type="Proteomes" id="UP000751190">
    <property type="component" value="Unassembled WGS sequence"/>
</dbReference>
<dbReference type="InterPro" id="IPR036772">
    <property type="entry name" value="SRCR-like_dom_sf"/>
</dbReference>
<evidence type="ECO:0000259" key="4">
    <source>
        <dbReference type="PROSITE" id="PS50287"/>
    </source>
</evidence>
<sequence>MADENHAPEIVLALSPRAVQPHTLAGTRGAVIDLSGGGGTPCANGHAQHSPAPIGLAHPPAQPPPQHGARLGKMDASSGRSPPSVPALADGELSIDLSATRTPRPLSVRVDDTQRQPPANVSGHREGPSQSPSPPRERRHVRSCRDALATVRSLGLLITALLLTTAWFVHGAVGDILVTMRPTDGPDSATWPAAAPHAAAPPSPPDAPGGPVVAWKLQPASCTFNDFVSLVSCRHGYNADCCQSYRQFLEHQCVCDFGAWPKKFIPHPEEASAGGWMSNLMKCGYPILAISNFSSCIDQLSECAEPRDGDVRLSNYPRGSLEVFAAERWGAVCESGFAERAADTVCAQLGYEYVQDAYAFAPTSEHVALSEVRCQGGESSLAACALARARVEPGTGDGACAAGDRLMGIACGPAMRAGPEVCYMSEHGQRQCWNVGGYGTEATMVCGTAGRRGRPAHVSPTT</sequence>
<feature type="compositionally biased region" description="Pro residues" evidence="2">
    <location>
        <begin position="199"/>
        <end position="208"/>
    </location>
</feature>
<evidence type="ECO:0000313" key="5">
    <source>
        <dbReference type="EMBL" id="KAG8461079.1"/>
    </source>
</evidence>
<dbReference type="SUPFAM" id="SSF56487">
    <property type="entry name" value="SRCR-like"/>
    <property type="match status" value="1"/>
</dbReference>
<name>A0A8J6C5H3_DIALT</name>
<dbReference type="EMBL" id="JAGTXO010000028">
    <property type="protein sequence ID" value="KAG8461079.1"/>
    <property type="molecule type" value="Genomic_DNA"/>
</dbReference>
<dbReference type="Gene3D" id="3.10.250.10">
    <property type="entry name" value="SRCR-like domain"/>
    <property type="match status" value="1"/>
</dbReference>
<keyword evidence="1" id="KW-1015">Disulfide bond</keyword>
<dbReference type="PANTHER" id="PTHR48071:SF18">
    <property type="entry name" value="DELETED IN MALIGNANT BRAIN TUMORS 1 PROTEIN-RELATED"/>
    <property type="match status" value="1"/>
</dbReference>
<dbReference type="Pfam" id="PF00530">
    <property type="entry name" value="SRCR"/>
    <property type="match status" value="1"/>
</dbReference>
<keyword evidence="3" id="KW-0472">Membrane</keyword>
<dbReference type="InterPro" id="IPR001190">
    <property type="entry name" value="SRCR"/>
</dbReference>
<dbReference type="OrthoDB" id="547291at2759"/>
<accession>A0A8J6C5H3</accession>
<dbReference type="PANTHER" id="PTHR48071">
    <property type="entry name" value="SRCR DOMAIN-CONTAINING PROTEIN"/>
    <property type="match status" value="1"/>
</dbReference>
<evidence type="ECO:0000256" key="1">
    <source>
        <dbReference type="ARBA" id="ARBA00023157"/>
    </source>
</evidence>
<protein>
    <recommendedName>
        <fullName evidence="4">SRCR domain-containing protein</fullName>
    </recommendedName>
</protein>
<dbReference type="SMART" id="SM00202">
    <property type="entry name" value="SR"/>
    <property type="match status" value="1"/>
</dbReference>
<evidence type="ECO:0000313" key="6">
    <source>
        <dbReference type="Proteomes" id="UP000751190"/>
    </source>
</evidence>
<evidence type="ECO:0000256" key="3">
    <source>
        <dbReference type="SAM" id="Phobius"/>
    </source>
</evidence>
<organism evidence="5 6">
    <name type="scientific">Diacronema lutheri</name>
    <name type="common">Unicellular marine alga</name>
    <name type="synonym">Monochrysis lutheri</name>
    <dbReference type="NCBI Taxonomy" id="2081491"/>
    <lineage>
        <taxon>Eukaryota</taxon>
        <taxon>Haptista</taxon>
        <taxon>Haptophyta</taxon>
        <taxon>Pavlovophyceae</taxon>
        <taxon>Pavlovales</taxon>
        <taxon>Pavlovaceae</taxon>
        <taxon>Diacronema</taxon>
    </lineage>
</organism>
<keyword evidence="3" id="KW-0812">Transmembrane</keyword>
<keyword evidence="3" id="KW-1133">Transmembrane helix</keyword>
<feature type="region of interest" description="Disordered" evidence="2">
    <location>
        <begin position="186"/>
        <end position="209"/>
    </location>
</feature>
<feature type="region of interest" description="Disordered" evidence="2">
    <location>
        <begin position="41"/>
        <end position="144"/>
    </location>
</feature>
<keyword evidence="6" id="KW-1185">Reference proteome</keyword>
<comment type="caution">
    <text evidence="5">The sequence shown here is derived from an EMBL/GenBank/DDBJ whole genome shotgun (WGS) entry which is preliminary data.</text>
</comment>
<feature type="transmembrane region" description="Helical" evidence="3">
    <location>
        <begin position="147"/>
        <end position="169"/>
    </location>
</feature>
<proteinExistence type="predicted"/>
<dbReference type="PROSITE" id="PS50287">
    <property type="entry name" value="SRCR_2"/>
    <property type="match status" value="1"/>
</dbReference>